<gene>
    <name evidence="2" type="ORF">URODEC1_LOCUS6477</name>
</gene>
<reference evidence="3" key="1">
    <citation type="submission" date="2024-06" db="EMBL/GenBank/DDBJ databases">
        <authorList>
            <person name="Ryan C."/>
        </authorList>
    </citation>
    <scope>NUCLEOTIDE SEQUENCE [LARGE SCALE GENOMIC DNA]</scope>
</reference>
<proteinExistence type="predicted"/>
<organism evidence="2 3">
    <name type="scientific">Urochloa decumbens</name>
    <dbReference type="NCBI Taxonomy" id="240449"/>
    <lineage>
        <taxon>Eukaryota</taxon>
        <taxon>Viridiplantae</taxon>
        <taxon>Streptophyta</taxon>
        <taxon>Embryophyta</taxon>
        <taxon>Tracheophyta</taxon>
        <taxon>Spermatophyta</taxon>
        <taxon>Magnoliopsida</taxon>
        <taxon>Liliopsida</taxon>
        <taxon>Poales</taxon>
        <taxon>Poaceae</taxon>
        <taxon>PACMAD clade</taxon>
        <taxon>Panicoideae</taxon>
        <taxon>Panicodae</taxon>
        <taxon>Paniceae</taxon>
        <taxon>Melinidinae</taxon>
        <taxon>Urochloa</taxon>
    </lineage>
</organism>
<accession>A0ABC8VVG7</accession>
<name>A0ABC8VVG7_9POAL</name>
<dbReference type="EMBL" id="OZ075120">
    <property type="protein sequence ID" value="CAL4896175.1"/>
    <property type="molecule type" value="Genomic_DNA"/>
</dbReference>
<feature type="region of interest" description="Disordered" evidence="1">
    <location>
        <begin position="1"/>
        <end position="49"/>
    </location>
</feature>
<dbReference type="AntiFam" id="ANF00205">
    <property type="entry name" value="Shadow ORF (opposite nemA)"/>
</dbReference>
<dbReference type="Proteomes" id="UP001497457">
    <property type="component" value="Chromosome 10rd"/>
</dbReference>
<reference evidence="2 3" key="2">
    <citation type="submission" date="2024-10" db="EMBL/GenBank/DDBJ databases">
        <authorList>
            <person name="Ryan C."/>
        </authorList>
    </citation>
    <scope>NUCLEOTIDE SEQUENCE [LARGE SCALE GENOMIC DNA]</scope>
</reference>
<evidence type="ECO:0000313" key="2">
    <source>
        <dbReference type="EMBL" id="CAL4896175.1"/>
    </source>
</evidence>
<evidence type="ECO:0000313" key="3">
    <source>
        <dbReference type="Proteomes" id="UP001497457"/>
    </source>
</evidence>
<protein>
    <submittedName>
        <fullName evidence="2">Uncharacterized protein</fullName>
    </submittedName>
</protein>
<sequence length="444" mass="47696">MHTEPLRQSTRRGDDRSTNGRTLGRAEYSWQHETTAQTADESGGLDVGGEERVIRVPDDGVGGVERGAVVLVERRVEDLEPLGQVRIRQEEPPKRHQVRVPFLHNLVPLLPIIPTRGNERPLERLPERPQPVRDHAAALHDRQPRLDHVAVEQAADGAELADEVPRQRRRVGVVAVHVVRERREPHTDAPGADLAGDGADDLEREAAPVLETPAVLVVAVVGAVLEELLDDVPVGAVDLHAVEPGVDRVPGRLAEVVDDRRDLVGLEPARFAELLHVAVEAQLGRDAAVGAGDRGGAAGLEGGGGDAADVPELAEEDGALGVDGVHDGPPRRDLLGRPDPRRVGVALRCVGDARGLGDHEPALGGALRVVHGGVRLRHVAVRALPSQRRKNHPVGELEIAHLVRRQKRDGGGFHLSTIDRLLLIVACLKKKKNSGSSLQCSAVQ</sequence>
<dbReference type="AlphaFoldDB" id="A0ABC8VVG7"/>
<evidence type="ECO:0000256" key="1">
    <source>
        <dbReference type="SAM" id="MobiDB-lite"/>
    </source>
</evidence>
<feature type="compositionally biased region" description="Basic and acidic residues" evidence="1">
    <location>
        <begin position="1"/>
        <end position="18"/>
    </location>
</feature>
<feature type="compositionally biased region" description="Polar residues" evidence="1">
    <location>
        <begin position="31"/>
        <end position="40"/>
    </location>
</feature>
<keyword evidence="3" id="KW-1185">Reference proteome</keyword>